<dbReference type="PANTHER" id="PTHR42850:SF4">
    <property type="entry name" value="ZINC-DEPENDENT ENDOPOLYPHOSPHATASE"/>
    <property type="match status" value="1"/>
</dbReference>
<dbReference type="InterPro" id="IPR029052">
    <property type="entry name" value="Metallo-depent_PP-like"/>
</dbReference>
<dbReference type="GeneID" id="81357935"/>
<dbReference type="Proteomes" id="UP001149074">
    <property type="component" value="Unassembled WGS sequence"/>
</dbReference>
<dbReference type="Gene3D" id="3.60.21.10">
    <property type="match status" value="1"/>
</dbReference>
<proteinExistence type="predicted"/>
<dbReference type="AlphaFoldDB" id="A0A9W9FG12"/>
<protein>
    <submittedName>
        <fullName evidence="2">Ser/Thr protein phosphatase family</fullName>
    </submittedName>
</protein>
<dbReference type="GO" id="GO:0000298">
    <property type="term" value="F:endopolyphosphatase activity"/>
    <property type="evidence" value="ECO:0007669"/>
    <property type="project" value="TreeGrafter"/>
</dbReference>
<name>A0A9W9FG12_9EURO</name>
<dbReference type="PANTHER" id="PTHR42850">
    <property type="entry name" value="METALLOPHOSPHOESTERASE"/>
    <property type="match status" value="1"/>
</dbReference>
<sequence>MNGDHLVFTGDLINKGPDSAGVVEMARELGASCVRGNHEDRILLLRNEMIATKTFLEEEDIGKNLYSERQLNERALARTLSEEQANWLYNCPVILDVGQVPGMGQVVVVHGGVVPGVELEKQDPSLVMTMRTIDMDTHVPSASSEGLNWAKVSSTDLNATLGDANYKKLYDKHQTILEKSLKATSDDPRSELMTVIYGHDAKTSLKIRTYTKGLDSGCVKGGKLTAFVIEEDGKQEIVQVKCHKHSKD</sequence>
<dbReference type="GO" id="GO:0005737">
    <property type="term" value="C:cytoplasm"/>
    <property type="evidence" value="ECO:0007669"/>
    <property type="project" value="TreeGrafter"/>
</dbReference>
<accession>A0A9W9FG12</accession>
<keyword evidence="3" id="KW-1185">Reference proteome</keyword>
<evidence type="ECO:0000259" key="1">
    <source>
        <dbReference type="Pfam" id="PF00149"/>
    </source>
</evidence>
<evidence type="ECO:0000313" key="3">
    <source>
        <dbReference type="Proteomes" id="UP001149074"/>
    </source>
</evidence>
<dbReference type="OrthoDB" id="10267127at2759"/>
<evidence type="ECO:0000313" key="2">
    <source>
        <dbReference type="EMBL" id="KAJ5099461.1"/>
    </source>
</evidence>
<dbReference type="EMBL" id="JAPQKI010000005">
    <property type="protein sequence ID" value="KAJ5099461.1"/>
    <property type="molecule type" value="Genomic_DNA"/>
</dbReference>
<dbReference type="Pfam" id="PF00149">
    <property type="entry name" value="Metallophos"/>
    <property type="match status" value="1"/>
</dbReference>
<comment type="caution">
    <text evidence="2">The sequence shown here is derived from an EMBL/GenBank/DDBJ whole genome shotgun (WGS) entry which is preliminary data.</text>
</comment>
<dbReference type="InterPro" id="IPR050126">
    <property type="entry name" value="Ap4A_hydrolase"/>
</dbReference>
<dbReference type="InterPro" id="IPR004843">
    <property type="entry name" value="Calcineurin-like_PHP"/>
</dbReference>
<feature type="domain" description="Calcineurin-like phosphoesterase" evidence="1">
    <location>
        <begin position="3"/>
        <end position="158"/>
    </location>
</feature>
<dbReference type="RefSeq" id="XP_056475115.1">
    <property type="nucleotide sequence ID" value="XM_056618956.1"/>
</dbReference>
<reference evidence="2" key="2">
    <citation type="journal article" date="2023" name="IMA Fungus">
        <title>Comparative genomic study of the Penicillium genus elucidates a diverse pangenome and 15 lateral gene transfer events.</title>
        <authorList>
            <person name="Petersen C."/>
            <person name="Sorensen T."/>
            <person name="Nielsen M.R."/>
            <person name="Sondergaard T.E."/>
            <person name="Sorensen J.L."/>
            <person name="Fitzpatrick D.A."/>
            <person name="Frisvad J.C."/>
            <person name="Nielsen K.L."/>
        </authorList>
    </citation>
    <scope>NUCLEOTIDE SEQUENCE</scope>
    <source>
        <strain evidence="2">IBT 30761</strain>
    </source>
</reference>
<dbReference type="GO" id="GO:0006798">
    <property type="term" value="P:polyphosphate catabolic process"/>
    <property type="evidence" value="ECO:0007669"/>
    <property type="project" value="TreeGrafter"/>
</dbReference>
<dbReference type="SUPFAM" id="SSF56300">
    <property type="entry name" value="Metallo-dependent phosphatases"/>
    <property type="match status" value="1"/>
</dbReference>
<organism evidence="2 3">
    <name type="scientific">Penicillium argentinense</name>
    <dbReference type="NCBI Taxonomy" id="1131581"/>
    <lineage>
        <taxon>Eukaryota</taxon>
        <taxon>Fungi</taxon>
        <taxon>Dikarya</taxon>
        <taxon>Ascomycota</taxon>
        <taxon>Pezizomycotina</taxon>
        <taxon>Eurotiomycetes</taxon>
        <taxon>Eurotiomycetidae</taxon>
        <taxon>Eurotiales</taxon>
        <taxon>Aspergillaceae</taxon>
        <taxon>Penicillium</taxon>
    </lineage>
</organism>
<gene>
    <name evidence="2" type="ORF">N7532_006462</name>
</gene>
<dbReference type="GO" id="GO:0016791">
    <property type="term" value="F:phosphatase activity"/>
    <property type="evidence" value="ECO:0007669"/>
    <property type="project" value="TreeGrafter"/>
</dbReference>
<reference evidence="2" key="1">
    <citation type="submission" date="2022-11" db="EMBL/GenBank/DDBJ databases">
        <authorList>
            <person name="Petersen C."/>
        </authorList>
    </citation>
    <scope>NUCLEOTIDE SEQUENCE</scope>
    <source>
        <strain evidence="2">IBT 30761</strain>
    </source>
</reference>